<dbReference type="STRING" id="1328760.A0A161TP44"/>
<evidence type="ECO:0000256" key="8">
    <source>
        <dbReference type="SAM" id="Phobius"/>
    </source>
</evidence>
<dbReference type="SUPFAM" id="SSF103473">
    <property type="entry name" value="MFS general substrate transporter"/>
    <property type="match status" value="1"/>
</dbReference>
<feature type="transmembrane region" description="Helical" evidence="8">
    <location>
        <begin position="137"/>
        <end position="157"/>
    </location>
</feature>
<feature type="transmembrane region" description="Helical" evidence="8">
    <location>
        <begin position="394"/>
        <end position="413"/>
    </location>
</feature>
<evidence type="ECO:0000256" key="1">
    <source>
        <dbReference type="ARBA" id="ARBA00004141"/>
    </source>
</evidence>
<name>A0A161TP44_XYLHT</name>
<evidence type="ECO:0000259" key="9">
    <source>
        <dbReference type="PROSITE" id="PS50850"/>
    </source>
</evidence>
<accession>A0A161TP44</accession>
<dbReference type="NCBIfam" id="TIGR00879">
    <property type="entry name" value="SP"/>
    <property type="match status" value="1"/>
</dbReference>
<sequence>MAFLVSMGGFVFGYDTGTISGILNMDDFLRRFGQPDPHTSKYYFTNVRKGLIVGLLSIGCLVGALVAAPIADRIGRKFTITFWSLIYCVSLIVQISATEKWYQVAIGRLVGGSGIGALSVLVPMYMSETSPRQIRGALVCAFQLFITFGILIGNLVVFGTHKKQNANCWRIPIGIGFVWPALLGGGIVFLPDSPRFAYRAGKTEIARKTMSRFYGVPENHEIIHLEIEEMREKLEAETVVGEHPWYEIFTGPRMAYRTLLGVALQALQQLTGANFFFYYGNTVFQATGLSDSYETQIILGVVNFAMTFVGLWVVETFGRRKCLIYGALWMFVCFMIFASVGHYSLDQNNPTMTPKAGAAMICFACFFICGFATTWGCIVWGVVGELYPSRYRALCMGLATCGNWIFVFLIGFFTPFITEAIEYRYGYIFAACCFAAAFVVYFFVCESKGRSLEEIDTMYIMRVRPWQSENWTPPVNEDLKKIYKFY</sequence>
<keyword evidence="4 8" id="KW-0812">Transmembrane</keyword>
<feature type="transmembrane region" description="Helical" evidence="8">
    <location>
        <begin position="51"/>
        <end position="71"/>
    </location>
</feature>
<organism evidence="10 11">
    <name type="scientific">Xylona heveae (strain CBS 132557 / TC161)</name>
    <dbReference type="NCBI Taxonomy" id="1328760"/>
    <lineage>
        <taxon>Eukaryota</taxon>
        <taxon>Fungi</taxon>
        <taxon>Dikarya</taxon>
        <taxon>Ascomycota</taxon>
        <taxon>Pezizomycotina</taxon>
        <taxon>Xylonomycetes</taxon>
        <taxon>Xylonales</taxon>
        <taxon>Xylonaceae</taxon>
        <taxon>Xylona</taxon>
    </lineage>
</organism>
<dbReference type="GO" id="GO:0016020">
    <property type="term" value="C:membrane"/>
    <property type="evidence" value="ECO:0007669"/>
    <property type="project" value="UniProtKB-SubCell"/>
</dbReference>
<feature type="transmembrane region" description="Helical" evidence="8">
    <location>
        <begin position="78"/>
        <end position="95"/>
    </location>
</feature>
<dbReference type="InParanoid" id="A0A161TP44"/>
<keyword evidence="5 8" id="KW-1133">Transmembrane helix</keyword>
<evidence type="ECO:0000256" key="7">
    <source>
        <dbReference type="RuleBase" id="RU003346"/>
    </source>
</evidence>
<keyword evidence="3 7" id="KW-0813">Transport</keyword>
<keyword evidence="11" id="KW-1185">Reference proteome</keyword>
<proteinExistence type="inferred from homology"/>
<dbReference type="FunCoup" id="A0A161TP44">
    <property type="interactions" value="1323"/>
</dbReference>
<feature type="transmembrane region" description="Helical" evidence="8">
    <location>
        <begin position="297"/>
        <end position="315"/>
    </location>
</feature>
<dbReference type="OMA" id="YCISIGA"/>
<feature type="transmembrane region" description="Helical" evidence="8">
    <location>
        <begin position="101"/>
        <end position="125"/>
    </location>
</feature>
<dbReference type="InterPro" id="IPR036259">
    <property type="entry name" value="MFS_trans_sf"/>
</dbReference>
<feature type="transmembrane region" description="Helical" evidence="8">
    <location>
        <begin position="357"/>
        <end position="382"/>
    </location>
</feature>
<dbReference type="RefSeq" id="XP_018189431.1">
    <property type="nucleotide sequence ID" value="XM_018333725.1"/>
</dbReference>
<dbReference type="CDD" id="cd17356">
    <property type="entry name" value="MFS_HXT"/>
    <property type="match status" value="1"/>
</dbReference>
<dbReference type="Pfam" id="PF00083">
    <property type="entry name" value="Sugar_tr"/>
    <property type="match status" value="1"/>
</dbReference>
<dbReference type="Proteomes" id="UP000076632">
    <property type="component" value="Unassembled WGS sequence"/>
</dbReference>
<feature type="transmembrane region" description="Helical" evidence="8">
    <location>
        <begin position="169"/>
        <end position="190"/>
    </location>
</feature>
<feature type="domain" description="Major facilitator superfamily (MFS) profile" evidence="9">
    <location>
        <begin position="1"/>
        <end position="448"/>
    </location>
</feature>
<dbReference type="InterPro" id="IPR005829">
    <property type="entry name" value="Sugar_transporter_CS"/>
</dbReference>
<evidence type="ECO:0000256" key="6">
    <source>
        <dbReference type="ARBA" id="ARBA00023136"/>
    </source>
</evidence>
<dbReference type="PROSITE" id="PS50850">
    <property type="entry name" value="MFS"/>
    <property type="match status" value="1"/>
</dbReference>
<evidence type="ECO:0000256" key="5">
    <source>
        <dbReference type="ARBA" id="ARBA00022989"/>
    </source>
</evidence>
<evidence type="ECO:0000313" key="10">
    <source>
        <dbReference type="EMBL" id="KZF23876.1"/>
    </source>
</evidence>
<evidence type="ECO:0000256" key="4">
    <source>
        <dbReference type="ARBA" id="ARBA00022692"/>
    </source>
</evidence>
<dbReference type="InterPro" id="IPR003663">
    <property type="entry name" value="Sugar/inositol_transpt"/>
</dbReference>
<feature type="transmembrane region" description="Helical" evidence="8">
    <location>
        <begin position="425"/>
        <end position="444"/>
    </location>
</feature>
<evidence type="ECO:0000256" key="3">
    <source>
        <dbReference type="ARBA" id="ARBA00022448"/>
    </source>
</evidence>
<comment type="similarity">
    <text evidence="2 7">Belongs to the major facilitator superfamily. Sugar transporter (TC 2.A.1.1) family.</text>
</comment>
<feature type="transmembrane region" description="Helical" evidence="8">
    <location>
        <begin position="258"/>
        <end position="277"/>
    </location>
</feature>
<protein>
    <submittedName>
        <fullName evidence="10">Putative MFS monosaccharide transporter</fullName>
    </submittedName>
</protein>
<comment type="subcellular location">
    <subcellularLocation>
        <location evidence="1">Membrane</location>
        <topology evidence="1">Multi-pass membrane protein</topology>
    </subcellularLocation>
</comment>
<feature type="transmembrane region" description="Helical" evidence="8">
    <location>
        <begin position="322"/>
        <end position="345"/>
    </location>
</feature>
<dbReference type="GeneID" id="28898862"/>
<dbReference type="AlphaFoldDB" id="A0A161TP44"/>
<dbReference type="FunFam" id="1.20.1250.20:FF:000044">
    <property type="entry name" value="Hexose transporter Hxt3p"/>
    <property type="match status" value="1"/>
</dbReference>
<dbReference type="PANTHER" id="PTHR48022:SF91">
    <property type="entry name" value="MAJOR FACILITATOR SUPERFAMILY (MFS) PROFILE DOMAIN-CONTAINING PROTEIN-RELATED"/>
    <property type="match status" value="1"/>
</dbReference>
<reference evidence="10 11" key="1">
    <citation type="journal article" date="2016" name="Fungal Biol.">
        <title>The genome of Xylona heveae provides a window into fungal endophytism.</title>
        <authorList>
            <person name="Gazis R."/>
            <person name="Kuo A."/>
            <person name="Riley R."/>
            <person name="LaButti K."/>
            <person name="Lipzen A."/>
            <person name="Lin J."/>
            <person name="Amirebrahimi M."/>
            <person name="Hesse C.N."/>
            <person name="Spatafora J.W."/>
            <person name="Henrissat B."/>
            <person name="Hainaut M."/>
            <person name="Grigoriev I.V."/>
            <person name="Hibbett D.S."/>
        </authorList>
    </citation>
    <scope>NUCLEOTIDE SEQUENCE [LARGE SCALE GENOMIC DNA]</scope>
    <source>
        <strain evidence="10 11">TC161</strain>
    </source>
</reference>
<evidence type="ECO:0000256" key="2">
    <source>
        <dbReference type="ARBA" id="ARBA00010992"/>
    </source>
</evidence>
<dbReference type="OrthoDB" id="5141738at2759"/>
<keyword evidence="6 8" id="KW-0472">Membrane</keyword>
<dbReference type="PANTHER" id="PTHR48022">
    <property type="entry name" value="PLASTIDIC GLUCOSE TRANSPORTER 4"/>
    <property type="match status" value="1"/>
</dbReference>
<dbReference type="Gene3D" id="1.20.1250.20">
    <property type="entry name" value="MFS general substrate transporter like domains"/>
    <property type="match status" value="1"/>
</dbReference>
<evidence type="ECO:0000313" key="11">
    <source>
        <dbReference type="Proteomes" id="UP000076632"/>
    </source>
</evidence>
<dbReference type="InterPro" id="IPR050360">
    <property type="entry name" value="MFS_Sugar_Transporters"/>
</dbReference>
<dbReference type="EMBL" id="KV407457">
    <property type="protein sequence ID" value="KZF23876.1"/>
    <property type="molecule type" value="Genomic_DNA"/>
</dbReference>
<gene>
    <name evidence="10" type="ORF">L228DRAFT_253048</name>
</gene>
<dbReference type="InterPro" id="IPR020846">
    <property type="entry name" value="MFS_dom"/>
</dbReference>
<dbReference type="GO" id="GO:0005351">
    <property type="term" value="F:carbohydrate:proton symporter activity"/>
    <property type="evidence" value="ECO:0007669"/>
    <property type="project" value="TreeGrafter"/>
</dbReference>
<dbReference type="InterPro" id="IPR005828">
    <property type="entry name" value="MFS_sugar_transport-like"/>
</dbReference>
<dbReference type="PRINTS" id="PR00171">
    <property type="entry name" value="SUGRTRNSPORT"/>
</dbReference>
<dbReference type="PROSITE" id="PS00216">
    <property type="entry name" value="SUGAR_TRANSPORT_1"/>
    <property type="match status" value="1"/>
</dbReference>